<name>A0A926UXV0_9CYAN</name>
<accession>A0A926UXV0</accession>
<dbReference type="Proteomes" id="UP000631421">
    <property type="component" value="Unassembled WGS sequence"/>
</dbReference>
<evidence type="ECO:0000313" key="1">
    <source>
        <dbReference type="EMBL" id="MBD2152140.1"/>
    </source>
</evidence>
<evidence type="ECO:0000313" key="2">
    <source>
        <dbReference type="Proteomes" id="UP000631421"/>
    </source>
</evidence>
<proteinExistence type="predicted"/>
<comment type="caution">
    <text evidence="1">The sequence shown here is derived from an EMBL/GenBank/DDBJ whole genome shotgun (WGS) entry which is preliminary data.</text>
</comment>
<reference evidence="1" key="2">
    <citation type="submission" date="2020-08" db="EMBL/GenBank/DDBJ databases">
        <authorList>
            <person name="Chen M."/>
            <person name="Teng W."/>
            <person name="Zhao L."/>
            <person name="Hu C."/>
            <person name="Zhou Y."/>
            <person name="Han B."/>
            <person name="Song L."/>
            <person name="Shu W."/>
        </authorList>
    </citation>
    <scope>NUCLEOTIDE SEQUENCE</scope>
    <source>
        <strain evidence="1">FACHB-1277</strain>
    </source>
</reference>
<protein>
    <submittedName>
        <fullName evidence="1">Uncharacterized protein</fullName>
    </submittedName>
</protein>
<reference evidence="1" key="1">
    <citation type="journal article" date="2015" name="ISME J.">
        <title>Draft Genome Sequence of Streptomyces incarnatus NRRL8089, which Produces the Nucleoside Antibiotic Sinefungin.</title>
        <authorList>
            <person name="Oshima K."/>
            <person name="Hattori M."/>
            <person name="Shimizu H."/>
            <person name="Fukuda K."/>
            <person name="Nemoto M."/>
            <person name="Inagaki K."/>
            <person name="Tamura T."/>
        </authorList>
    </citation>
    <scope>NUCLEOTIDE SEQUENCE</scope>
    <source>
        <strain evidence="1">FACHB-1277</strain>
    </source>
</reference>
<keyword evidence="2" id="KW-1185">Reference proteome</keyword>
<dbReference type="RefSeq" id="WP_190352548.1">
    <property type="nucleotide sequence ID" value="NZ_JACJPY010000083.1"/>
</dbReference>
<organism evidence="1 2">
    <name type="scientific">Pseudanabaena cinerea FACHB-1277</name>
    <dbReference type="NCBI Taxonomy" id="2949581"/>
    <lineage>
        <taxon>Bacteria</taxon>
        <taxon>Bacillati</taxon>
        <taxon>Cyanobacteriota</taxon>
        <taxon>Cyanophyceae</taxon>
        <taxon>Pseudanabaenales</taxon>
        <taxon>Pseudanabaenaceae</taxon>
        <taxon>Pseudanabaena</taxon>
        <taxon>Pseudanabaena cinerea</taxon>
    </lineage>
</organism>
<dbReference type="EMBL" id="JACJPY010000083">
    <property type="protein sequence ID" value="MBD2152140.1"/>
    <property type="molecule type" value="Genomic_DNA"/>
</dbReference>
<sequence length="205" mass="21042">MKSSALTFGLGIIAAAGSVMIGASAEAATLLFANGPSITSDKFEFEFIPPTDGSIRSKLFVTDIGKTAVAQNLFTEPESNNGTVTPGGIVESDASWAATAGTYILGWGNAYAPPGSTPVLGIPSYGVYSDDPLPNFKLISSVGGWDTYGIEDIALTGGDLDYNDGKFRVRAVPVPAIVPGIALAGAFFGSKALKRNKKNAEGSVA</sequence>
<dbReference type="AlphaFoldDB" id="A0A926UXV0"/>
<gene>
    <name evidence="1" type="ORF">H6F44_18740</name>
</gene>